<organism evidence="1 2">
    <name type="scientific">Methylocapsa polymorpha</name>
    <dbReference type="NCBI Taxonomy" id="3080828"/>
    <lineage>
        <taxon>Bacteria</taxon>
        <taxon>Pseudomonadati</taxon>
        <taxon>Pseudomonadota</taxon>
        <taxon>Alphaproteobacteria</taxon>
        <taxon>Hyphomicrobiales</taxon>
        <taxon>Beijerinckiaceae</taxon>
        <taxon>Methylocapsa</taxon>
    </lineage>
</organism>
<keyword evidence="2" id="KW-1185">Reference proteome</keyword>
<dbReference type="RefSeq" id="WP_407338444.1">
    <property type="nucleotide sequence ID" value="NZ_CP136862.1"/>
</dbReference>
<sequence>MAPVAPFFTVERRKDAAAFGPSVERAMTIIEHDFGKKDRDSVRRFAKLTTLEAQHEAKVLANPLPYLERANERISQLEMALQDAGNAAKFTLGGEPEPAAEPEKILVDKAEYERLLRCKELVEAALAKL</sequence>
<evidence type="ECO:0000313" key="2">
    <source>
        <dbReference type="Proteomes" id="UP001626536"/>
    </source>
</evidence>
<name>A0ABZ0HNX9_9HYPH</name>
<protein>
    <submittedName>
        <fullName evidence="1">Uncharacterized protein</fullName>
    </submittedName>
</protein>
<evidence type="ECO:0000313" key="1">
    <source>
        <dbReference type="EMBL" id="WOJ89004.1"/>
    </source>
</evidence>
<gene>
    <name evidence="1" type="ORF">RZS28_14500</name>
</gene>
<proteinExistence type="predicted"/>
<dbReference type="EMBL" id="CP136862">
    <property type="protein sequence ID" value="WOJ89004.1"/>
    <property type="molecule type" value="Genomic_DNA"/>
</dbReference>
<reference evidence="1 2" key="1">
    <citation type="submission" date="2023-10" db="EMBL/GenBank/DDBJ databases">
        <title>Novel methanotroph of the genus Methylocapsa from a subarctic wetland.</title>
        <authorList>
            <person name="Belova S.E."/>
            <person name="Oshkin I.Y."/>
            <person name="Miroshnikov K."/>
            <person name="Dedysh S.N."/>
        </authorList>
    </citation>
    <scope>NUCLEOTIDE SEQUENCE [LARGE SCALE GENOMIC DNA]</scope>
    <source>
        <strain evidence="1 2">RX1</strain>
    </source>
</reference>
<dbReference type="Proteomes" id="UP001626536">
    <property type="component" value="Chromosome"/>
</dbReference>
<accession>A0ABZ0HNX9</accession>